<evidence type="ECO:0000313" key="2">
    <source>
        <dbReference type="Proteomes" id="UP001597085"/>
    </source>
</evidence>
<accession>A0ABD6CS05</accession>
<reference evidence="1 2" key="1">
    <citation type="journal article" date="2019" name="Int. J. Syst. Evol. Microbiol.">
        <title>The Global Catalogue of Microorganisms (GCM) 10K type strain sequencing project: providing services to taxonomists for standard genome sequencing and annotation.</title>
        <authorList>
            <consortium name="The Broad Institute Genomics Platform"/>
            <consortium name="The Broad Institute Genome Sequencing Center for Infectious Disease"/>
            <person name="Wu L."/>
            <person name="Ma J."/>
        </authorList>
    </citation>
    <scope>NUCLEOTIDE SEQUENCE [LARGE SCALE GENOMIC DNA]</scope>
    <source>
        <strain evidence="1 2">CGMCC 1.12121</strain>
    </source>
</reference>
<dbReference type="EMBL" id="JBHUDK010000019">
    <property type="protein sequence ID" value="MFD1600946.1"/>
    <property type="molecule type" value="Genomic_DNA"/>
</dbReference>
<proteinExistence type="predicted"/>
<comment type="caution">
    <text evidence="1">The sequence shown here is derived from an EMBL/GenBank/DDBJ whole genome shotgun (WGS) entry which is preliminary data.</text>
</comment>
<keyword evidence="2" id="KW-1185">Reference proteome</keyword>
<evidence type="ECO:0000313" key="1">
    <source>
        <dbReference type="EMBL" id="MFD1600946.1"/>
    </source>
</evidence>
<dbReference type="AlphaFoldDB" id="A0ABD6CS05"/>
<dbReference type="RefSeq" id="WP_256422821.1">
    <property type="nucleotide sequence ID" value="NZ_JANHDI010000015.1"/>
</dbReference>
<organism evidence="1 2">
    <name type="scientific">Halobellus rarus</name>
    <dbReference type="NCBI Taxonomy" id="1126237"/>
    <lineage>
        <taxon>Archaea</taxon>
        <taxon>Methanobacteriati</taxon>
        <taxon>Methanobacteriota</taxon>
        <taxon>Stenosarchaea group</taxon>
        <taxon>Halobacteria</taxon>
        <taxon>Halobacteriales</taxon>
        <taxon>Haloferacaceae</taxon>
        <taxon>Halobellus</taxon>
    </lineage>
</organism>
<name>A0ABD6CS05_9EURY</name>
<dbReference type="Proteomes" id="UP001597085">
    <property type="component" value="Unassembled WGS sequence"/>
</dbReference>
<sequence>MLDRDVTRVRADRLREFVRERKEEAETDRAAAVKEDRHEAALEATCKVAAYEEVLDYVETRSGERDELISIRE</sequence>
<protein>
    <submittedName>
        <fullName evidence="1">Uncharacterized protein</fullName>
    </submittedName>
</protein>
<gene>
    <name evidence="1" type="ORF">ACFSBX_18595</name>
</gene>